<evidence type="ECO:0000256" key="8">
    <source>
        <dbReference type="ARBA" id="ARBA00023002"/>
    </source>
</evidence>
<comment type="similarity">
    <text evidence="3 11">Belongs to the dihydroorotate dehydrogenase family. Type 2 subfamily.</text>
</comment>
<evidence type="ECO:0000256" key="10">
    <source>
        <dbReference type="ARBA" id="ARBA00048639"/>
    </source>
</evidence>
<keyword evidence="11" id="KW-0496">Mitochondrion</keyword>
<dbReference type="GO" id="GO:0005743">
    <property type="term" value="C:mitochondrial inner membrane"/>
    <property type="evidence" value="ECO:0007669"/>
    <property type="project" value="UniProtKB-SubCell"/>
</dbReference>
<dbReference type="GeneID" id="24096936"/>
<dbReference type="GO" id="GO:0044205">
    <property type="term" value="P:'de novo' UMP biosynthetic process"/>
    <property type="evidence" value="ECO:0007669"/>
    <property type="project" value="UniProtKB-UniPathway"/>
</dbReference>
<dbReference type="HOGENOM" id="CLU_013640_4_3_1"/>
<keyword evidence="6 11" id="KW-0285">Flavoprotein</keyword>
<dbReference type="Proteomes" id="UP000006352">
    <property type="component" value="Unassembled WGS sequence"/>
</dbReference>
<dbReference type="InterPro" id="IPR005720">
    <property type="entry name" value="Dihydroorotate_DH_cat"/>
</dbReference>
<dbReference type="InterPro" id="IPR001295">
    <property type="entry name" value="Dihydroorotate_DH_CS"/>
</dbReference>
<comment type="pathway">
    <text evidence="2 11">Pyrimidine metabolism; UMP biosynthesis via de novo pathway; orotate from (S)-dihydroorotate (quinone route): step 1/1.</text>
</comment>
<dbReference type="EC" id="1.3.5.2" evidence="4 11"/>
<dbReference type="InParanoid" id="J4GNX3"/>
<evidence type="ECO:0000256" key="5">
    <source>
        <dbReference type="ARBA" id="ARBA00017599"/>
    </source>
</evidence>
<evidence type="ECO:0000313" key="13">
    <source>
        <dbReference type="EMBL" id="CCM02025.1"/>
    </source>
</evidence>
<comment type="subcellular location">
    <subcellularLocation>
        <location evidence="1">Membrane</location>
    </subcellularLocation>
    <subcellularLocation>
        <location evidence="11">Mitochondrion inner membrane</location>
        <topology evidence="11">Single-pass membrane protein</topology>
    </subcellularLocation>
</comment>
<organism evidence="13 14">
    <name type="scientific">Fibroporia radiculosa</name>
    <dbReference type="NCBI Taxonomy" id="599839"/>
    <lineage>
        <taxon>Eukaryota</taxon>
        <taxon>Fungi</taxon>
        <taxon>Dikarya</taxon>
        <taxon>Basidiomycota</taxon>
        <taxon>Agaricomycotina</taxon>
        <taxon>Agaricomycetes</taxon>
        <taxon>Polyporales</taxon>
        <taxon>Fibroporiaceae</taxon>
        <taxon>Fibroporia</taxon>
    </lineage>
</organism>
<dbReference type="NCBIfam" id="NF003645">
    <property type="entry name" value="PRK05286.1-2"/>
    <property type="match status" value="1"/>
</dbReference>
<dbReference type="Gene3D" id="3.20.20.70">
    <property type="entry name" value="Aldolase class I"/>
    <property type="match status" value="1"/>
</dbReference>
<dbReference type="FunCoup" id="J4GNX3">
    <property type="interactions" value="359"/>
</dbReference>
<gene>
    <name evidence="13" type="ORF">FIBRA_04101</name>
</gene>
<dbReference type="NCBIfam" id="TIGR01036">
    <property type="entry name" value="pyrD_sub2"/>
    <property type="match status" value="1"/>
</dbReference>
<dbReference type="SUPFAM" id="SSF51395">
    <property type="entry name" value="FMN-linked oxidoreductases"/>
    <property type="match status" value="1"/>
</dbReference>
<dbReference type="AlphaFoldDB" id="J4GNX3"/>
<accession>J4GNX3</accession>
<comment type="cofactor">
    <cofactor evidence="11">
        <name>FMN</name>
        <dbReference type="ChEBI" id="CHEBI:58210"/>
    </cofactor>
    <text evidence="11">Binds 1 FMN per subunit.</text>
</comment>
<dbReference type="PANTHER" id="PTHR48109:SF4">
    <property type="entry name" value="DIHYDROOROTATE DEHYDROGENASE (QUINONE), MITOCHONDRIAL"/>
    <property type="match status" value="1"/>
</dbReference>
<protein>
    <recommendedName>
        <fullName evidence="5 11">Dihydroorotate dehydrogenase (quinone), mitochondrial</fullName>
        <shortName evidence="11">DHOdehase</shortName>
        <ecNumber evidence="4 11">1.3.5.2</ecNumber>
    </recommendedName>
</protein>
<dbReference type="Pfam" id="PF01180">
    <property type="entry name" value="DHO_dh"/>
    <property type="match status" value="1"/>
</dbReference>
<dbReference type="GO" id="GO:0106430">
    <property type="term" value="F:dihydroorotate dehydrogenase (quinone) activity"/>
    <property type="evidence" value="ECO:0007669"/>
    <property type="project" value="UniProtKB-EC"/>
</dbReference>
<evidence type="ECO:0000256" key="6">
    <source>
        <dbReference type="ARBA" id="ARBA00022630"/>
    </source>
</evidence>
<dbReference type="OrthoDB" id="14784at2759"/>
<reference evidence="13 14" key="1">
    <citation type="journal article" date="2012" name="Appl. Environ. Microbiol.">
        <title>Short-read sequencing for genomic analysis of the brown rot fungus Fibroporia radiculosa.</title>
        <authorList>
            <person name="Tang J.D."/>
            <person name="Perkins A.D."/>
            <person name="Sonstegard T.S."/>
            <person name="Schroeder S.G."/>
            <person name="Burgess S.C."/>
            <person name="Diehl S.V."/>
        </authorList>
    </citation>
    <scope>NUCLEOTIDE SEQUENCE [LARGE SCALE GENOMIC DNA]</scope>
    <source>
        <strain evidence="13 14">TFFH 294</strain>
    </source>
</reference>
<evidence type="ECO:0000256" key="2">
    <source>
        <dbReference type="ARBA" id="ARBA00005161"/>
    </source>
</evidence>
<comment type="catalytic activity">
    <reaction evidence="10 11">
        <text>(S)-dihydroorotate + a quinone = orotate + a quinol</text>
        <dbReference type="Rhea" id="RHEA:30187"/>
        <dbReference type="ChEBI" id="CHEBI:24646"/>
        <dbReference type="ChEBI" id="CHEBI:30839"/>
        <dbReference type="ChEBI" id="CHEBI:30864"/>
        <dbReference type="ChEBI" id="CHEBI:132124"/>
        <dbReference type="EC" id="1.3.5.2"/>
    </reaction>
</comment>
<keyword evidence="14" id="KW-1185">Reference proteome</keyword>
<evidence type="ECO:0000313" key="14">
    <source>
        <dbReference type="Proteomes" id="UP000006352"/>
    </source>
</evidence>
<dbReference type="InterPro" id="IPR050074">
    <property type="entry name" value="DHO_dehydrogenase"/>
</dbReference>
<dbReference type="PROSITE" id="PS00911">
    <property type="entry name" value="DHODEHASE_1"/>
    <property type="match status" value="1"/>
</dbReference>
<dbReference type="EMBL" id="HE797059">
    <property type="protein sequence ID" value="CCM02025.1"/>
    <property type="molecule type" value="Genomic_DNA"/>
</dbReference>
<dbReference type="PANTHER" id="PTHR48109">
    <property type="entry name" value="DIHYDROOROTATE DEHYDROGENASE (QUINONE), MITOCHONDRIAL-RELATED"/>
    <property type="match status" value="1"/>
</dbReference>
<feature type="domain" description="Dihydroorotate dehydrogenase catalytic" evidence="12">
    <location>
        <begin position="108"/>
        <end position="420"/>
    </location>
</feature>
<dbReference type="CDD" id="cd04738">
    <property type="entry name" value="DHOD_2_like"/>
    <property type="match status" value="1"/>
</dbReference>
<dbReference type="InterPro" id="IPR005719">
    <property type="entry name" value="Dihydroorotate_DH_2"/>
</dbReference>
<keyword evidence="9" id="KW-0472">Membrane</keyword>
<proteinExistence type="inferred from homology"/>
<keyword evidence="8 11" id="KW-0560">Oxidoreductase</keyword>
<evidence type="ECO:0000256" key="7">
    <source>
        <dbReference type="ARBA" id="ARBA00022643"/>
    </source>
</evidence>
<evidence type="ECO:0000256" key="9">
    <source>
        <dbReference type="ARBA" id="ARBA00023136"/>
    </source>
</evidence>
<dbReference type="GO" id="GO:0006207">
    <property type="term" value="P:'de novo' pyrimidine nucleobase biosynthetic process"/>
    <property type="evidence" value="ECO:0007669"/>
    <property type="project" value="InterPro"/>
</dbReference>
<evidence type="ECO:0000256" key="3">
    <source>
        <dbReference type="ARBA" id="ARBA00005359"/>
    </source>
</evidence>
<evidence type="ECO:0000259" key="12">
    <source>
        <dbReference type="Pfam" id="PF01180"/>
    </source>
</evidence>
<evidence type="ECO:0000256" key="11">
    <source>
        <dbReference type="RuleBase" id="RU361255"/>
    </source>
</evidence>
<keyword evidence="11" id="KW-0999">Mitochondrion inner membrane</keyword>
<evidence type="ECO:0000256" key="4">
    <source>
        <dbReference type="ARBA" id="ARBA00012791"/>
    </source>
</evidence>
<dbReference type="InterPro" id="IPR013785">
    <property type="entry name" value="Aldolase_TIM"/>
</dbReference>
<keyword evidence="7 11" id="KW-0288">FMN</keyword>
<dbReference type="STRING" id="599839.J4GNX3"/>
<dbReference type="RefSeq" id="XP_012181308.1">
    <property type="nucleotide sequence ID" value="XM_012325918.1"/>
</dbReference>
<sequence length="598" mass="64688">MSAVRLISNHTLKLQPQRSSSQLFRRHASSSVAEGSFTARRGLYASLLLLSTGALAAYYFDSRAAIHRYVLTPVIRHILDAENGHKLAVRVLASGFAPRDTQSDDERLKVQLWEDELSNPIGLAAGFDKHGEAVDGLFNLGFSWVEIGSVTPKPQPGNARPRMFHLMDDTAVINRYGFPSDGHATVLARLRARFPIFYQEGSEPHASLRSNALLAVNLGKNKTSPVESADDFVSGIRAFGSYADVLVVNISSPNTPGLRALQSHALLEDLLGRVTHALDEIATSESNKSRRPKLVLKIAPDLDEAQVDDIAKAILQKSVDGVIVSNTTVRRPSTLTDANKAEAGGLSGPPLKPYSLATLRMLRARLPAAVPIIGCGGISSGADALEYAKAGATAVQIYTSFGYDGVGTCRRIKDELAEALSREGATWMETVQRASAELSLKPEDRSAHTSIAQLTKEAEELMRLVDELGERVGGADPSKDNSATESTGVLPVVSNGTERSDFVLFSMANARQWVILDRSDNAASPCIFATLAYEAIDQGAQVASSNSKGRTISGTLMYRRGQLLERIPRHAEASEKLYLDYKIKPTGDKDKKLIWAIA</sequence>
<evidence type="ECO:0000256" key="1">
    <source>
        <dbReference type="ARBA" id="ARBA00004370"/>
    </source>
</evidence>
<dbReference type="UniPathway" id="UPA00070">
    <property type="reaction ID" value="UER00946"/>
</dbReference>
<name>J4GNX3_9APHY</name>
<dbReference type="PROSITE" id="PS00912">
    <property type="entry name" value="DHODEHASE_2"/>
    <property type="match status" value="1"/>
</dbReference>
<dbReference type="NCBIfam" id="NF003652">
    <property type="entry name" value="PRK05286.2-5"/>
    <property type="match status" value="1"/>
</dbReference>